<dbReference type="GO" id="GO:0045893">
    <property type="term" value="P:positive regulation of DNA-templated transcription"/>
    <property type="evidence" value="ECO:0007669"/>
    <property type="project" value="TreeGrafter"/>
</dbReference>
<keyword evidence="5" id="KW-1185">Reference proteome</keyword>
<dbReference type="Pfam" id="PF13837">
    <property type="entry name" value="Myb_DNA-bind_4"/>
    <property type="match status" value="1"/>
</dbReference>
<dbReference type="Ensembl" id="ENSNMLT00000032344.1">
    <property type="protein sequence ID" value="ENSNMLP00000028985.1"/>
    <property type="gene ID" value="ENSNMLG00000018383.1"/>
</dbReference>
<feature type="region of interest" description="Disordered" evidence="2">
    <location>
        <begin position="215"/>
        <end position="235"/>
    </location>
</feature>
<organism evidence="4 5">
    <name type="scientific">Neogobius melanostomus</name>
    <name type="common">round goby</name>
    <dbReference type="NCBI Taxonomy" id="47308"/>
    <lineage>
        <taxon>Eukaryota</taxon>
        <taxon>Metazoa</taxon>
        <taxon>Chordata</taxon>
        <taxon>Craniata</taxon>
        <taxon>Vertebrata</taxon>
        <taxon>Euteleostomi</taxon>
        <taxon>Actinopterygii</taxon>
        <taxon>Neopterygii</taxon>
        <taxon>Teleostei</taxon>
        <taxon>Neoteleostei</taxon>
        <taxon>Acanthomorphata</taxon>
        <taxon>Gobiaria</taxon>
        <taxon>Gobiiformes</taxon>
        <taxon>Gobioidei</taxon>
        <taxon>Gobiidae</taxon>
        <taxon>Benthophilinae</taxon>
        <taxon>Neogobiini</taxon>
        <taxon>Neogobius</taxon>
    </lineage>
</organism>
<dbReference type="PANTHER" id="PTHR22666:SF3">
    <property type="entry name" value="MYB_SANT-LIKE DNA-BINDING DOMAIN-CONTAINING PROTEIN 1"/>
    <property type="match status" value="1"/>
</dbReference>
<dbReference type="PANTHER" id="PTHR22666">
    <property type="entry name" value="MYB_SANT-LIKE DNA-BINDING DOMAIN-CONTAINING PROTEIN 1"/>
    <property type="match status" value="1"/>
</dbReference>
<evidence type="ECO:0000313" key="5">
    <source>
        <dbReference type="Proteomes" id="UP000694523"/>
    </source>
</evidence>
<feature type="domain" description="Myb/SANT-like DNA-binding" evidence="3">
    <location>
        <begin position="67"/>
        <end position="154"/>
    </location>
</feature>
<evidence type="ECO:0000259" key="3">
    <source>
        <dbReference type="Pfam" id="PF13837"/>
    </source>
</evidence>
<dbReference type="AlphaFoldDB" id="A0A8C6U1H0"/>
<dbReference type="Proteomes" id="UP000694523">
    <property type="component" value="Unplaced"/>
</dbReference>
<protein>
    <recommendedName>
        <fullName evidence="1">Myb/SANT-like DNA-binding domain-containing protein 1</fullName>
    </recommendedName>
</protein>
<dbReference type="Gene3D" id="1.10.10.60">
    <property type="entry name" value="Homeodomain-like"/>
    <property type="match status" value="1"/>
</dbReference>
<proteinExistence type="predicted"/>
<evidence type="ECO:0000256" key="2">
    <source>
        <dbReference type="SAM" id="MobiDB-lite"/>
    </source>
</evidence>
<sequence>MAQNLIADSQAALNAVKSFQIYPVKIEGMEAQPAQQQPKISLANMAAAEDCFSYLVSGNSEKHRRAPNWTDGEMKALLFVWEEFHNELKSSKRNAKVYEKMSQRFFQLTGEQRFKEEIKMKITNMSFQYRRLKATQADNGEEPDWPYYKTIEKILNKPVENGRLNNMEFNVAMAGPSSSSLGDTQLHSEEGIVEFIPEYTGSSDEMEIKQELDSLSSDSDLIQGSSLQSSGKKRLSDKKQMLLKRKKLRLMQSMLQEQKRSSRALEEMCREVRRALHQQNLVQVQCLQMQERMMNLMEKMIQLPSISTQTRHQHDPGNN</sequence>
<name>A0A8C6U1H0_9GOBI</name>
<evidence type="ECO:0000313" key="4">
    <source>
        <dbReference type="Ensembl" id="ENSNMLP00000028985.1"/>
    </source>
</evidence>
<dbReference type="FunFam" id="1.10.10.60:FF:000135">
    <property type="entry name" value="Myb/SANT-like DNA-binding domain containing 1"/>
    <property type="match status" value="1"/>
</dbReference>
<reference evidence="4" key="2">
    <citation type="submission" date="2025-09" db="UniProtKB">
        <authorList>
            <consortium name="Ensembl"/>
        </authorList>
    </citation>
    <scope>IDENTIFICATION</scope>
</reference>
<dbReference type="GO" id="GO:0016604">
    <property type="term" value="C:nuclear body"/>
    <property type="evidence" value="ECO:0007669"/>
    <property type="project" value="TreeGrafter"/>
</dbReference>
<dbReference type="InterPro" id="IPR026095">
    <property type="entry name" value="Myb/SANT-like_DNA-bd_dom_prot"/>
</dbReference>
<reference evidence="4" key="1">
    <citation type="submission" date="2025-08" db="UniProtKB">
        <authorList>
            <consortium name="Ensembl"/>
        </authorList>
    </citation>
    <scope>IDENTIFICATION</scope>
</reference>
<accession>A0A8C6U1H0</accession>
<dbReference type="InterPro" id="IPR044822">
    <property type="entry name" value="Myb_DNA-bind_4"/>
</dbReference>
<evidence type="ECO:0000256" key="1">
    <source>
        <dbReference type="ARBA" id="ARBA00070622"/>
    </source>
</evidence>
<feature type="compositionally biased region" description="Low complexity" evidence="2">
    <location>
        <begin position="215"/>
        <end position="230"/>
    </location>
</feature>